<keyword evidence="5" id="KW-0411">Iron-sulfur</keyword>
<keyword evidence="8" id="KW-1185">Reference proteome</keyword>
<dbReference type="PANTHER" id="PTHR43578">
    <property type="entry name" value="NADH-QUINONE OXIDOREDUCTASE SUBUNIT F"/>
    <property type="match status" value="1"/>
</dbReference>
<comment type="similarity">
    <text evidence="1">Belongs to the complex I 51 kDa subunit family.</text>
</comment>
<evidence type="ECO:0000256" key="3">
    <source>
        <dbReference type="ARBA" id="ARBA00022723"/>
    </source>
</evidence>
<name>A0A1X7JGU9_9BACT</name>
<dbReference type="SMART" id="SM00928">
    <property type="entry name" value="NADH_4Fe-4S"/>
    <property type="match status" value="1"/>
</dbReference>
<dbReference type="SUPFAM" id="SSF52833">
    <property type="entry name" value="Thioredoxin-like"/>
    <property type="match status" value="1"/>
</dbReference>
<feature type="domain" description="4Fe-4S ferredoxin-type" evidence="6">
    <location>
        <begin position="532"/>
        <end position="561"/>
    </location>
</feature>
<dbReference type="InterPro" id="IPR017896">
    <property type="entry name" value="4Fe4S_Fe-S-bd"/>
</dbReference>
<dbReference type="Gene3D" id="6.10.250.1450">
    <property type="match status" value="1"/>
</dbReference>
<dbReference type="Gene3D" id="1.20.1440.230">
    <property type="entry name" value="NADH-ubiquinone oxidoreductase 51kDa subunit, iron-sulphur binding domain"/>
    <property type="match status" value="1"/>
</dbReference>
<dbReference type="InterPro" id="IPR011538">
    <property type="entry name" value="Nuo51_FMN-bd"/>
</dbReference>
<keyword evidence="2" id="KW-0004">4Fe-4S</keyword>
<evidence type="ECO:0000256" key="1">
    <source>
        <dbReference type="ARBA" id="ARBA00007523"/>
    </source>
</evidence>
<evidence type="ECO:0000259" key="6">
    <source>
        <dbReference type="PROSITE" id="PS51379"/>
    </source>
</evidence>
<dbReference type="OrthoDB" id="9761899at2"/>
<organism evidence="7 8">
    <name type="scientific">Dethiosulfovibrio salsuginis</name>
    <dbReference type="NCBI Taxonomy" id="561720"/>
    <lineage>
        <taxon>Bacteria</taxon>
        <taxon>Thermotogati</taxon>
        <taxon>Synergistota</taxon>
        <taxon>Synergistia</taxon>
        <taxon>Synergistales</taxon>
        <taxon>Dethiosulfovibrionaceae</taxon>
        <taxon>Dethiosulfovibrio</taxon>
    </lineage>
</organism>
<keyword evidence="3" id="KW-0479">Metal-binding</keyword>
<dbReference type="PANTHER" id="PTHR43578:SF3">
    <property type="entry name" value="NADH-QUINONE OXIDOREDUCTASE SUBUNIT F"/>
    <property type="match status" value="1"/>
</dbReference>
<dbReference type="Pfam" id="PF14697">
    <property type="entry name" value="Fer4_21"/>
    <property type="match status" value="1"/>
</dbReference>
<dbReference type="SUPFAM" id="SSF142984">
    <property type="entry name" value="Nqo1 middle domain-like"/>
    <property type="match status" value="1"/>
</dbReference>
<protein>
    <submittedName>
        <fullName evidence="7">NADH-quinone oxidoreductase subunit F</fullName>
    </submittedName>
</protein>
<dbReference type="SUPFAM" id="SSF142019">
    <property type="entry name" value="Nqo1 FMN-binding domain-like"/>
    <property type="match status" value="1"/>
</dbReference>
<gene>
    <name evidence="7" type="ORF">SAMN06275492_11238</name>
</gene>
<feature type="domain" description="4Fe-4S ferredoxin-type" evidence="6">
    <location>
        <begin position="562"/>
        <end position="589"/>
    </location>
</feature>
<dbReference type="GO" id="GO:0051539">
    <property type="term" value="F:4 iron, 4 sulfur cluster binding"/>
    <property type="evidence" value="ECO:0007669"/>
    <property type="project" value="UniProtKB-KW"/>
</dbReference>
<dbReference type="AlphaFoldDB" id="A0A1X7JGU9"/>
<dbReference type="PROSITE" id="PS00198">
    <property type="entry name" value="4FE4S_FER_1"/>
    <property type="match status" value="2"/>
</dbReference>
<dbReference type="Pfam" id="PF01512">
    <property type="entry name" value="Complex1_51K"/>
    <property type="match status" value="1"/>
</dbReference>
<evidence type="ECO:0000256" key="4">
    <source>
        <dbReference type="ARBA" id="ARBA00023004"/>
    </source>
</evidence>
<dbReference type="GO" id="GO:0046872">
    <property type="term" value="F:metal ion binding"/>
    <property type="evidence" value="ECO:0007669"/>
    <property type="project" value="UniProtKB-KW"/>
</dbReference>
<dbReference type="STRING" id="561720.SAMN06275492_11238"/>
<dbReference type="SUPFAM" id="SSF54862">
    <property type="entry name" value="4Fe-4S ferredoxins"/>
    <property type="match status" value="1"/>
</dbReference>
<dbReference type="CDD" id="cd02980">
    <property type="entry name" value="TRX_Fd_family"/>
    <property type="match status" value="1"/>
</dbReference>
<proteinExistence type="inferred from homology"/>
<dbReference type="Gene3D" id="3.40.30.10">
    <property type="entry name" value="Glutaredoxin"/>
    <property type="match status" value="1"/>
</dbReference>
<dbReference type="Gene3D" id="3.10.20.600">
    <property type="match status" value="1"/>
</dbReference>
<dbReference type="SUPFAM" id="SSF140490">
    <property type="entry name" value="Nqo1C-terminal domain-like"/>
    <property type="match status" value="1"/>
</dbReference>
<dbReference type="FunFam" id="3.40.50.11540:FF:000001">
    <property type="entry name" value="NADH dehydrogenase [ubiquinone] flavoprotein 1, mitochondrial"/>
    <property type="match status" value="1"/>
</dbReference>
<evidence type="ECO:0000313" key="7">
    <source>
        <dbReference type="EMBL" id="SMG27263.1"/>
    </source>
</evidence>
<evidence type="ECO:0000256" key="5">
    <source>
        <dbReference type="ARBA" id="ARBA00023014"/>
    </source>
</evidence>
<dbReference type="InterPro" id="IPR037207">
    <property type="entry name" value="Nuop51_4Fe4S-bd_sf"/>
</dbReference>
<dbReference type="InterPro" id="IPR036249">
    <property type="entry name" value="Thioredoxin-like_sf"/>
</dbReference>
<dbReference type="InterPro" id="IPR037225">
    <property type="entry name" value="Nuo51_FMN-bd_sf"/>
</dbReference>
<dbReference type="Pfam" id="PF10589">
    <property type="entry name" value="NADH_4Fe-4S"/>
    <property type="match status" value="1"/>
</dbReference>
<evidence type="ECO:0000313" key="8">
    <source>
        <dbReference type="Proteomes" id="UP000193355"/>
    </source>
</evidence>
<sequence length="589" mass="63169">MSKTIVKIGMGSCGIAAGAKPVEAKLRALLEGRDDVELKKVGCIGLCFQEPLVEVERDGDSTLYGHVTESFVEEIVREHVFEGKKLSKNIVLAQDGSGEENPRMDKQVRIVLRNCGVIDPENIDEYIANEGYDALKKVVSSMTPEGVYTEVLESGLRGRGGAGFPTGLKWKFANLAKGDDKYVVCNADEGDPGAFMDRSVLEGDPHSIIEGMAICGFAIGASHGIIYCRAEYPLAIKNLNTAIKQAKDRGFLGENILGSGFSFDLKIKEGAGAFVCGEETALIASIEGKRGMPRPRPPFPAQSGVFGKPTNINNVETFANVAWIIRNGAKEFSKYGIGKSRGTKVFALAGKIAKGGLVEVPMGMPIREVIFDIGGGIPDGKKYKAVQMGGPSGGCIPESLLDTPVDYESINATGAIMGSGGMVVMDEATCMIDVARFFLSFVQNESCGKCPFCRIGTKRMLEILDRITKGEGKESDVDLLQELCLQIRDGSLCGLGQTAPNPVLTTIKYFKDEYMAHIVDHKCPAKVCPALIHYVIDPKKCIGCTKCARSCPVKAISGEVKKPHVIDDAVCIRCGKCKVSCPVAAISVE</sequence>
<dbReference type="RefSeq" id="WP_085544440.1">
    <property type="nucleotide sequence ID" value="NZ_FXBB01000012.1"/>
</dbReference>
<reference evidence="8" key="1">
    <citation type="submission" date="2017-04" db="EMBL/GenBank/DDBJ databases">
        <authorList>
            <person name="Varghese N."/>
            <person name="Submissions S."/>
        </authorList>
    </citation>
    <scope>NUCLEOTIDE SEQUENCE [LARGE SCALE GENOMIC DNA]</scope>
    <source>
        <strain evidence="8">USBA 82</strain>
    </source>
</reference>
<dbReference type="Proteomes" id="UP000193355">
    <property type="component" value="Unassembled WGS sequence"/>
</dbReference>
<accession>A0A1X7JGU9</accession>
<evidence type="ECO:0000256" key="2">
    <source>
        <dbReference type="ARBA" id="ARBA00022485"/>
    </source>
</evidence>
<keyword evidence="4" id="KW-0408">Iron</keyword>
<dbReference type="InterPro" id="IPR019575">
    <property type="entry name" value="Nuop51_4Fe4S-bd"/>
</dbReference>
<dbReference type="FunFam" id="1.20.1440.230:FF:000001">
    <property type="entry name" value="Mitochondrial NADH dehydrogenase flavoprotein 1"/>
    <property type="match status" value="1"/>
</dbReference>
<dbReference type="InterPro" id="IPR017900">
    <property type="entry name" value="4Fe4S_Fe_S_CS"/>
</dbReference>
<dbReference type="EMBL" id="FXBB01000012">
    <property type="protein sequence ID" value="SMG27263.1"/>
    <property type="molecule type" value="Genomic_DNA"/>
</dbReference>
<dbReference type="Gene3D" id="3.30.70.20">
    <property type="match status" value="1"/>
</dbReference>
<dbReference type="Gene3D" id="3.40.50.11540">
    <property type="entry name" value="NADH-ubiquinone oxidoreductase 51kDa subunit"/>
    <property type="match status" value="1"/>
</dbReference>
<dbReference type="PROSITE" id="PS51379">
    <property type="entry name" value="4FE4S_FER_2"/>
    <property type="match status" value="2"/>
</dbReference>